<organism evidence="2 3">
    <name type="scientific">Rhodopseudomonas telluris</name>
    <dbReference type="NCBI Taxonomy" id="644215"/>
    <lineage>
        <taxon>Bacteria</taxon>
        <taxon>Pseudomonadati</taxon>
        <taxon>Pseudomonadota</taxon>
        <taxon>Alphaproteobacteria</taxon>
        <taxon>Hyphomicrobiales</taxon>
        <taxon>Nitrobacteraceae</taxon>
        <taxon>Rhodopseudomonas</taxon>
    </lineage>
</organism>
<sequence>MSIVPTPVSTSIPIRNGRPDYDLAAALPKVSPEAQAKARSSARDFEAMFLNSMFSQMTSGLKGEGPFGDTVGTGVWRSMLTEQYSQTVAKAGGVGIASDVFRTLILQQANAKA</sequence>
<keyword evidence="2" id="KW-0282">Flagellum</keyword>
<keyword evidence="2" id="KW-0969">Cilium</keyword>
<evidence type="ECO:0000313" key="3">
    <source>
        <dbReference type="Proteomes" id="UP001589775"/>
    </source>
</evidence>
<dbReference type="EMBL" id="JBHLWM010000005">
    <property type="protein sequence ID" value="MFC0241602.1"/>
    <property type="molecule type" value="Genomic_DNA"/>
</dbReference>
<dbReference type="EC" id="3.2.1.-" evidence="2"/>
<evidence type="ECO:0000313" key="2">
    <source>
        <dbReference type="EMBL" id="MFC0241602.1"/>
    </source>
</evidence>
<dbReference type="GO" id="GO:0016798">
    <property type="term" value="F:hydrolase activity, acting on glycosyl bonds"/>
    <property type="evidence" value="ECO:0007669"/>
    <property type="project" value="UniProtKB-KW"/>
</dbReference>
<keyword evidence="2" id="KW-0378">Hydrolase</keyword>
<keyword evidence="2" id="KW-0966">Cell projection</keyword>
<protein>
    <submittedName>
        <fullName evidence="2">Flagellar assembly peptidoglycan hydrolase FlgJ</fullName>
        <ecNumber evidence="2">3.2.1.-</ecNumber>
    </submittedName>
</protein>
<dbReference type="Proteomes" id="UP001589775">
    <property type="component" value="Unassembled WGS sequence"/>
</dbReference>
<proteinExistence type="predicted"/>
<keyword evidence="3" id="KW-1185">Reference proteome</keyword>
<keyword evidence="2" id="KW-0326">Glycosidase</keyword>
<accession>A0ABV6ETT5</accession>
<dbReference type="InterPro" id="IPR019301">
    <property type="entry name" value="Flagellar_prot_FlgJ_N"/>
</dbReference>
<name>A0ABV6ETT5_9BRAD</name>
<reference evidence="2 3" key="1">
    <citation type="submission" date="2024-09" db="EMBL/GenBank/DDBJ databases">
        <authorList>
            <person name="Sun Q."/>
            <person name="Mori K."/>
        </authorList>
    </citation>
    <scope>NUCLEOTIDE SEQUENCE [LARGE SCALE GENOMIC DNA]</scope>
    <source>
        <strain evidence="2 3">KCTC 23279</strain>
    </source>
</reference>
<feature type="domain" description="Flagellar protein FlgJ N-terminal" evidence="1">
    <location>
        <begin position="56"/>
        <end position="98"/>
    </location>
</feature>
<dbReference type="Pfam" id="PF10135">
    <property type="entry name" value="Rod-binding"/>
    <property type="match status" value="1"/>
</dbReference>
<gene>
    <name evidence="2" type="primary">flgJ</name>
    <name evidence="2" type="ORF">ACFFJ6_14035</name>
</gene>
<evidence type="ECO:0000259" key="1">
    <source>
        <dbReference type="Pfam" id="PF10135"/>
    </source>
</evidence>
<comment type="caution">
    <text evidence="2">The sequence shown here is derived from an EMBL/GenBank/DDBJ whole genome shotgun (WGS) entry which is preliminary data.</text>
</comment>
<dbReference type="RefSeq" id="WP_378388691.1">
    <property type="nucleotide sequence ID" value="NZ_JBHLWM010000005.1"/>
</dbReference>
<dbReference type="NCBIfam" id="NF009431">
    <property type="entry name" value="PRK12790.1"/>
    <property type="match status" value="1"/>
</dbReference>